<dbReference type="EMBL" id="LXQA010023880">
    <property type="protein sequence ID" value="MCH92969.1"/>
    <property type="molecule type" value="Genomic_DNA"/>
</dbReference>
<dbReference type="AlphaFoldDB" id="A0A392N197"/>
<name>A0A392N197_9FABA</name>
<proteinExistence type="predicted"/>
<accession>A0A392N197</accession>
<sequence length="40" mass="4857">MHSQGSSHCWKHYRKVFHSSTPFKCYAIEACWDGLLWHYK</sequence>
<dbReference type="Proteomes" id="UP000265520">
    <property type="component" value="Unassembled WGS sequence"/>
</dbReference>
<evidence type="ECO:0000313" key="2">
    <source>
        <dbReference type="Proteomes" id="UP000265520"/>
    </source>
</evidence>
<feature type="non-terminal residue" evidence="1">
    <location>
        <position position="40"/>
    </location>
</feature>
<comment type="caution">
    <text evidence="1">The sequence shown here is derived from an EMBL/GenBank/DDBJ whole genome shotgun (WGS) entry which is preliminary data.</text>
</comment>
<reference evidence="1 2" key="1">
    <citation type="journal article" date="2018" name="Front. Plant Sci.">
        <title>Red Clover (Trifolium pratense) and Zigzag Clover (T. medium) - A Picture of Genomic Similarities and Differences.</title>
        <authorList>
            <person name="Dluhosova J."/>
            <person name="Istvanek J."/>
            <person name="Nedelnik J."/>
            <person name="Repkova J."/>
        </authorList>
    </citation>
    <scope>NUCLEOTIDE SEQUENCE [LARGE SCALE GENOMIC DNA]</scope>
    <source>
        <strain evidence="2">cv. 10/8</strain>
        <tissue evidence="1">Leaf</tissue>
    </source>
</reference>
<keyword evidence="2" id="KW-1185">Reference proteome</keyword>
<evidence type="ECO:0000313" key="1">
    <source>
        <dbReference type="EMBL" id="MCH92969.1"/>
    </source>
</evidence>
<organism evidence="1 2">
    <name type="scientific">Trifolium medium</name>
    <dbReference type="NCBI Taxonomy" id="97028"/>
    <lineage>
        <taxon>Eukaryota</taxon>
        <taxon>Viridiplantae</taxon>
        <taxon>Streptophyta</taxon>
        <taxon>Embryophyta</taxon>
        <taxon>Tracheophyta</taxon>
        <taxon>Spermatophyta</taxon>
        <taxon>Magnoliopsida</taxon>
        <taxon>eudicotyledons</taxon>
        <taxon>Gunneridae</taxon>
        <taxon>Pentapetalae</taxon>
        <taxon>rosids</taxon>
        <taxon>fabids</taxon>
        <taxon>Fabales</taxon>
        <taxon>Fabaceae</taxon>
        <taxon>Papilionoideae</taxon>
        <taxon>50 kb inversion clade</taxon>
        <taxon>NPAAA clade</taxon>
        <taxon>Hologalegina</taxon>
        <taxon>IRL clade</taxon>
        <taxon>Trifolieae</taxon>
        <taxon>Trifolium</taxon>
    </lineage>
</organism>
<protein>
    <submittedName>
        <fullName evidence="1">Uncharacterized protein</fullName>
    </submittedName>
</protein>